<protein>
    <submittedName>
        <fullName evidence="1">Uncharacterized protein</fullName>
    </submittedName>
</protein>
<reference evidence="1 2" key="1">
    <citation type="submission" date="2016-02" db="EMBL/GenBank/DDBJ databases">
        <authorList>
            <person name="Wen L."/>
            <person name="He K."/>
            <person name="Yang H."/>
        </authorList>
    </citation>
    <scope>NUCLEOTIDE SEQUENCE [LARGE SCALE GENOMIC DNA]</scope>
    <source>
        <strain evidence="1 2">CD09_2</strain>
    </source>
</reference>
<organism evidence="1 2">
    <name type="scientific">Sphingobium yanoikuyae</name>
    <name type="common">Sphingomonas yanoikuyae</name>
    <dbReference type="NCBI Taxonomy" id="13690"/>
    <lineage>
        <taxon>Bacteria</taxon>
        <taxon>Pseudomonadati</taxon>
        <taxon>Pseudomonadota</taxon>
        <taxon>Alphaproteobacteria</taxon>
        <taxon>Sphingomonadales</taxon>
        <taxon>Sphingomonadaceae</taxon>
        <taxon>Sphingobium</taxon>
    </lineage>
</organism>
<gene>
    <name evidence="1" type="ORF">AX777_05895</name>
</gene>
<dbReference type="InterPro" id="IPR044000">
    <property type="entry name" value="Phage_tube_2"/>
</dbReference>
<dbReference type="EMBL" id="LSTR01000040">
    <property type="protein sequence ID" value="OAH42769.1"/>
    <property type="molecule type" value="Genomic_DNA"/>
</dbReference>
<dbReference type="AlphaFoldDB" id="A0A177JN48"/>
<proteinExistence type="predicted"/>
<comment type="caution">
    <text evidence="1">The sequence shown here is derived from an EMBL/GenBank/DDBJ whole genome shotgun (WGS) entry which is preliminary data.</text>
</comment>
<evidence type="ECO:0000313" key="2">
    <source>
        <dbReference type="Proteomes" id="UP000077262"/>
    </source>
</evidence>
<name>A0A177JN48_SPHYA</name>
<dbReference type="Proteomes" id="UP000077262">
    <property type="component" value="Unassembled WGS sequence"/>
</dbReference>
<evidence type="ECO:0000313" key="1">
    <source>
        <dbReference type="EMBL" id="OAH42769.1"/>
    </source>
</evidence>
<accession>A0A177JN48</accession>
<sequence length="240" mass="25620">MKLLLESAFSGKFDANGRMLAGTTETELCFQRVWIDGSTSYFTRQYGCMVSELAINAEAGGIVTADYTVLGRGTMPVTAANGTQLASATAELDGATYVEASTNEKFAGPDVKNITIAGLGTVDYQTLNFTLTQDRAAQTMLGSAYARGIGTAGKSGEIVVTFYRADLAPEKLIKNGIENPAVDISFDYVIGGEGYRFSTKAQPSFPEDNEDGANQMVTVTFVPVGYEVDGQPTDYVIQEL</sequence>
<dbReference type="Pfam" id="PF18906">
    <property type="entry name" value="Phage_tube_2"/>
    <property type="match status" value="1"/>
</dbReference>